<keyword evidence="11" id="KW-1185">Reference proteome</keyword>
<dbReference type="STRING" id="1123029.SAMN02745172_02860"/>
<dbReference type="GO" id="GO:0005886">
    <property type="term" value="C:plasma membrane"/>
    <property type="evidence" value="ECO:0007669"/>
    <property type="project" value="UniProtKB-SubCell"/>
</dbReference>
<keyword evidence="4 7" id="KW-0812">Transmembrane</keyword>
<feature type="transmembrane region" description="Helical" evidence="8">
    <location>
        <begin position="352"/>
        <end position="370"/>
    </location>
</feature>
<evidence type="ECO:0000256" key="4">
    <source>
        <dbReference type="ARBA" id="ARBA00022692"/>
    </source>
</evidence>
<evidence type="ECO:0000313" key="10">
    <source>
        <dbReference type="EMBL" id="SHO66205.1"/>
    </source>
</evidence>
<dbReference type="InterPro" id="IPR003918">
    <property type="entry name" value="NADH_UbQ_OxRdtase"/>
</dbReference>
<evidence type="ECO:0000256" key="6">
    <source>
        <dbReference type="ARBA" id="ARBA00023136"/>
    </source>
</evidence>
<dbReference type="InterPro" id="IPR001750">
    <property type="entry name" value="ND/Mrp_TM"/>
</dbReference>
<name>A0A1M7ZMT4_9HYPH</name>
<dbReference type="GO" id="GO:0008137">
    <property type="term" value="F:NADH dehydrogenase (ubiquinone) activity"/>
    <property type="evidence" value="ECO:0007669"/>
    <property type="project" value="InterPro"/>
</dbReference>
<feature type="transmembrane region" description="Helical" evidence="8">
    <location>
        <begin position="155"/>
        <end position="175"/>
    </location>
</feature>
<dbReference type="GO" id="GO:0042773">
    <property type="term" value="P:ATP synthesis coupled electron transport"/>
    <property type="evidence" value="ECO:0007669"/>
    <property type="project" value="InterPro"/>
</dbReference>
<evidence type="ECO:0000259" key="9">
    <source>
        <dbReference type="Pfam" id="PF00361"/>
    </source>
</evidence>
<accession>A0A1M7ZMT4</accession>
<feature type="transmembrane region" description="Helical" evidence="8">
    <location>
        <begin position="54"/>
        <end position="76"/>
    </location>
</feature>
<protein>
    <submittedName>
        <fullName evidence="10">Multicomponent Na+:H+ antiporter subunit D</fullName>
    </submittedName>
</protein>
<dbReference type="PRINTS" id="PR01437">
    <property type="entry name" value="NUOXDRDTASE4"/>
</dbReference>
<feature type="domain" description="NADH:quinone oxidoreductase/Mrp antiporter transmembrane" evidence="9">
    <location>
        <begin position="151"/>
        <end position="440"/>
    </location>
</feature>
<evidence type="ECO:0000256" key="7">
    <source>
        <dbReference type="RuleBase" id="RU000320"/>
    </source>
</evidence>
<dbReference type="EMBL" id="FRXO01000005">
    <property type="protein sequence ID" value="SHO66205.1"/>
    <property type="molecule type" value="Genomic_DNA"/>
</dbReference>
<sequence>MAAGTDGAAVDIAAAMITVPTAARDWLVIVPVVLPLACGALGVMLRRFTRLQPVLAIVALALVAAADLALLARVMVEGPVTMVMGRWLPPFGIAFTVDPAGAALALTAAVCGLAGAFYALADVDGPARRAGFFPFLLLMLAGVSGSFLTGDIFNLYVWFEVLLISSFGLLVLGGTPRQIDGTVKYGLLNLIATTLFLIATGYLYGLIGTLNMADITIRLAGRPLDGPVIVIAALYLVAFGMKAAAFPLNAWLPASYHTPKIVVAAVFAGLLTKVGAYALLRTLAMLMPAERAALAPALAWIAALTILTSALLSLAQTEIRRSLGFMVITGIGFVLAGLAVGGERALSGSLLYAVHSMLAMTAIYLTVGAVERVAGSSSLARLGGLYRDYPWLSAAFFLLMLAVAGLPPMSGFWPKAVLVGAALDAGAGWLAAAMLAGGLLTTLALGRIWLLAFWRPAADGRKASAVRLPAAVIGPILALVAIVTWLGLAPETALAIATRGAAGLVDPGAYLDAVFGGGR</sequence>
<feature type="transmembrane region" description="Helical" evidence="8">
    <location>
        <begin position="26"/>
        <end position="45"/>
    </location>
</feature>
<feature type="transmembrane region" description="Helical" evidence="8">
    <location>
        <begin position="322"/>
        <end position="340"/>
    </location>
</feature>
<dbReference type="PANTHER" id="PTHR42703">
    <property type="entry name" value="NADH DEHYDROGENASE"/>
    <property type="match status" value="1"/>
</dbReference>
<dbReference type="NCBIfam" id="NF009306">
    <property type="entry name" value="PRK12663.1"/>
    <property type="match status" value="1"/>
</dbReference>
<dbReference type="OrthoDB" id="9768329at2"/>
<feature type="transmembrane region" description="Helical" evidence="8">
    <location>
        <begin position="132"/>
        <end position="149"/>
    </location>
</feature>
<feature type="transmembrane region" description="Helical" evidence="8">
    <location>
        <begin position="292"/>
        <end position="315"/>
    </location>
</feature>
<dbReference type="PANTHER" id="PTHR42703:SF1">
    <property type="entry name" value="NA(+)_H(+) ANTIPORTER SUBUNIT D1"/>
    <property type="match status" value="1"/>
</dbReference>
<reference evidence="10 11" key="1">
    <citation type="submission" date="2016-12" db="EMBL/GenBank/DDBJ databases">
        <authorList>
            <person name="Song W.-J."/>
            <person name="Kurnit D.M."/>
        </authorList>
    </citation>
    <scope>NUCLEOTIDE SEQUENCE [LARGE SCALE GENOMIC DNA]</scope>
    <source>
        <strain evidence="10 11">DSM 19599</strain>
    </source>
</reference>
<evidence type="ECO:0000256" key="3">
    <source>
        <dbReference type="ARBA" id="ARBA00022475"/>
    </source>
</evidence>
<keyword evidence="6 8" id="KW-0472">Membrane</keyword>
<evidence type="ECO:0000256" key="1">
    <source>
        <dbReference type="ARBA" id="ARBA00004651"/>
    </source>
</evidence>
<evidence type="ECO:0000313" key="11">
    <source>
        <dbReference type="Proteomes" id="UP000186406"/>
    </source>
</evidence>
<gene>
    <name evidence="10" type="ORF">SAMN02745172_02860</name>
</gene>
<organism evidence="10 11">
    <name type="scientific">Pseudoxanthobacter soli DSM 19599</name>
    <dbReference type="NCBI Taxonomy" id="1123029"/>
    <lineage>
        <taxon>Bacteria</taxon>
        <taxon>Pseudomonadati</taxon>
        <taxon>Pseudomonadota</taxon>
        <taxon>Alphaproteobacteria</taxon>
        <taxon>Hyphomicrobiales</taxon>
        <taxon>Segnochrobactraceae</taxon>
        <taxon>Pseudoxanthobacter</taxon>
    </lineage>
</organism>
<proteinExistence type="inferred from homology"/>
<feature type="transmembrane region" description="Helical" evidence="8">
    <location>
        <begin position="466"/>
        <end position="488"/>
    </location>
</feature>
<feature type="transmembrane region" description="Helical" evidence="8">
    <location>
        <begin position="96"/>
        <end position="120"/>
    </location>
</feature>
<keyword evidence="5 8" id="KW-1133">Transmembrane helix</keyword>
<dbReference type="Pfam" id="PF00361">
    <property type="entry name" value="Proton_antipo_M"/>
    <property type="match status" value="1"/>
</dbReference>
<keyword evidence="3" id="KW-1003">Cell membrane</keyword>
<dbReference type="AlphaFoldDB" id="A0A1M7ZMT4"/>
<comment type="subcellular location">
    <subcellularLocation>
        <location evidence="1">Cell membrane</location>
        <topology evidence="1">Multi-pass membrane protein</topology>
    </subcellularLocation>
    <subcellularLocation>
        <location evidence="7">Membrane</location>
        <topology evidence="7">Multi-pass membrane protein</topology>
    </subcellularLocation>
</comment>
<feature type="transmembrane region" description="Helical" evidence="8">
    <location>
        <begin position="429"/>
        <end position="454"/>
    </location>
</feature>
<evidence type="ECO:0000256" key="5">
    <source>
        <dbReference type="ARBA" id="ARBA00022989"/>
    </source>
</evidence>
<dbReference type="RefSeq" id="WP_073629769.1">
    <property type="nucleotide sequence ID" value="NZ_FRXO01000005.1"/>
</dbReference>
<feature type="transmembrane region" description="Helical" evidence="8">
    <location>
        <begin position="261"/>
        <end position="280"/>
    </location>
</feature>
<comment type="similarity">
    <text evidence="2">Belongs to the CPA3 antiporters (TC 2.A.63) subunit D family.</text>
</comment>
<dbReference type="Proteomes" id="UP000186406">
    <property type="component" value="Unassembled WGS sequence"/>
</dbReference>
<feature type="transmembrane region" description="Helical" evidence="8">
    <location>
        <begin position="391"/>
        <end position="409"/>
    </location>
</feature>
<dbReference type="InterPro" id="IPR050586">
    <property type="entry name" value="CPA3_Na-H_Antiporter_D"/>
</dbReference>
<evidence type="ECO:0000256" key="2">
    <source>
        <dbReference type="ARBA" id="ARBA00005346"/>
    </source>
</evidence>
<evidence type="ECO:0000256" key="8">
    <source>
        <dbReference type="SAM" id="Phobius"/>
    </source>
</evidence>
<feature type="transmembrane region" description="Helical" evidence="8">
    <location>
        <begin position="187"/>
        <end position="207"/>
    </location>
</feature>
<feature type="transmembrane region" description="Helical" evidence="8">
    <location>
        <begin position="227"/>
        <end position="249"/>
    </location>
</feature>